<dbReference type="GO" id="GO:0005666">
    <property type="term" value="C:RNA polymerase III complex"/>
    <property type="evidence" value="ECO:0007669"/>
    <property type="project" value="TreeGrafter"/>
</dbReference>
<reference evidence="3" key="1">
    <citation type="journal article" date="2020" name="Nature">
        <title>Giant virus diversity and host interactions through global metagenomics.</title>
        <authorList>
            <person name="Schulz F."/>
            <person name="Roux S."/>
            <person name="Paez-Espino D."/>
            <person name="Jungbluth S."/>
            <person name="Walsh D.A."/>
            <person name="Denef V.J."/>
            <person name="McMahon K.D."/>
            <person name="Konstantinidis K.T."/>
            <person name="Eloe-Fadrosh E.A."/>
            <person name="Kyrpides N.C."/>
            <person name="Woyke T."/>
        </authorList>
    </citation>
    <scope>NUCLEOTIDE SEQUENCE</scope>
    <source>
        <strain evidence="3">GVMAG-M-3300013285-6</strain>
    </source>
</reference>
<dbReference type="InterPro" id="IPR014381">
    <property type="entry name" value="Arch_Rpo5/euc_Rpb5"/>
</dbReference>
<dbReference type="GO" id="GO:0006366">
    <property type="term" value="P:transcription by RNA polymerase II"/>
    <property type="evidence" value="ECO:0007669"/>
    <property type="project" value="TreeGrafter"/>
</dbReference>
<feature type="domain" description="RNA polymerase subunit H/Rpb5 C-terminal" evidence="2">
    <location>
        <begin position="140"/>
        <end position="211"/>
    </location>
</feature>
<dbReference type="Gene3D" id="3.90.940.20">
    <property type="entry name" value="RPB5-like RNA polymerase subunit"/>
    <property type="match status" value="1"/>
</dbReference>
<sequence length="213" mass="24667">MSYEDLDVLYRSRITLIKILKENGYETKDYERFSPWETEAMAIGQTSFQIDVTKTNPDDPITKCRVVYSLQKLKQKIYGFLSALTNTEDPNSVDPLTTEVIVILLEDVADVFHKAALDEWLKNKLRIRFFKAHTLVYDPRDHTLVPPHEKLPSEEHAEFMKQNYIRSKANLPMIRFHEDIIARVLGLLPGDIIKITRPSPSAGLYDIYRVCVP</sequence>
<dbReference type="Pfam" id="PF01191">
    <property type="entry name" value="RNA_pol_Rpb5_C"/>
    <property type="match status" value="1"/>
</dbReference>
<dbReference type="InterPro" id="IPR035913">
    <property type="entry name" value="RPB5-like_sf"/>
</dbReference>
<dbReference type="GO" id="GO:0005665">
    <property type="term" value="C:RNA polymerase II, core complex"/>
    <property type="evidence" value="ECO:0007669"/>
    <property type="project" value="TreeGrafter"/>
</dbReference>
<organism evidence="3">
    <name type="scientific">viral metagenome</name>
    <dbReference type="NCBI Taxonomy" id="1070528"/>
    <lineage>
        <taxon>unclassified sequences</taxon>
        <taxon>metagenomes</taxon>
        <taxon>organismal metagenomes</taxon>
    </lineage>
</organism>
<dbReference type="GO" id="GO:0042797">
    <property type="term" value="P:tRNA transcription by RNA polymerase III"/>
    <property type="evidence" value="ECO:0007669"/>
    <property type="project" value="TreeGrafter"/>
</dbReference>
<dbReference type="GO" id="GO:0005736">
    <property type="term" value="C:RNA polymerase I complex"/>
    <property type="evidence" value="ECO:0007669"/>
    <property type="project" value="TreeGrafter"/>
</dbReference>
<proteinExistence type="predicted"/>
<dbReference type="GO" id="GO:0003677">
    <property type="term" value="F:DNA binding"/>
    <property type="evidence" value="ECO:0007669"/>
    <property type="project" value="InterPro"/>
</dbReference>
<evidence type="ECO:0000259" key="2">
    <source>
        <dbReference type="Pfam" id="PF01191"/>
    </source>
</evidence>
<keyword evidence="1" id="KW-0804">Transcription</keyword>
<dbReference type="PANTHER" id="PTHR10535">
    <property type="entry name" value="DNA-DIRECTED RNA POLYMERASES I, II, AND III SUBUNIT RPABC1"/>
    <property type="match status" value="1"/>
</dbReference>
<dbReference type="EMBL" id="MN739166">
    <property type="protein sequence ID" value="QHS91973.1"/>
    <property type="molecule type" value="Genomic_DNA"/>
</dbReference>
<dbReference type="InterPro" id="IPR000783">
    <property type="entry name" value="RNA_pol_subH/Rpb5_C"/>
</dbReference>
<name>A0A6C0BKY8_9ZZZZ</name>
<dbReference type="PANTHER" id="PTHR10535:SF0">
    <property type="entry name" value="DNA-DIRECTED RNA POLYMERASES I, II, AND III SUBUNIT RPABC1"/>
    <property type="match status" value="1"/>
</dbReference>
<evidence type="ECO:0000313" key="3">
    <source>
        <dbReference type="EMBL" id="QHS91973.1"/>
    </source>
</evidence>
<accession>A0A6C0BKY8</accession>
<evidence type="ECO:0000256" key="1">
    <source>
        <dbReference type="ARBA" id="ARBA00023163"/>
    </source>
</evidence>
<dbReference type="AlphaFoldDB" id="A0A6C0BKY8"/>
<dbReference type="SUPFAM" id="SSF55287">
    <property type="entry name" value="RPB5-like RNA polymerase subunit"/>
    <property type="match status" value="1"/>
</dbReference>
<dbReference type="GO" id="GO:0003899">
    <property type="term" value="F:DNA-directed RNA polymerase activity"/>
    <property type="evidence" value="ECO:0007669"/>
    <property type="project" value="InterPro"/>
</dbReference>
<dbReference type="PIRSF" id="PIRSF000747">
    <property type="entry name" value="RPB5"/>
    <property type="match status" value="1"/>
</dbReference>
<dbReference type="GO" id="GO:0006362">
    <property type="term" value="P:transcription elongation by RNA polymerase I"/>
    <property type="evidence" value="ECO:0007669"/>
    <property type="project" value="TreeGrafter"/>
</dbReference>
<protein>
    <recommendedName>
        <fullName evidence="2">RNA polymerase subunit H/Rpb5 C-terminal domain-containing protein</fullName>
    </recommendedName>
</protein>